<protein>
    <submittedName>
        <fullName evidence="1">Uncharacterized protein</fullName>
    </submittedName>
</protein>
<keyword evidence="2" id="KW-1185">Reference proteome</keyword>
<organism evidence="1 2">
    <name type="scientific">Arthrobacter ulcerisalmonis</name>
    <dbReference type="NCBI Taxonomy" id="2483813"/>
    <lineage>
        <taxon>Bacteria</taxon>
        <taxon>Bacillati</taxon>
        <taxon>Actinomycetota</taxon>
        <taxon>Actinomycetes</taxon>
        <taxon>Micrococcales</taxon>
        <taxon>Micrococcaceae</taxon>
        <taxon>Arthrobacter</taxon>
    </lineage>
</organism>
<evidence type="ECO:0000313" key="1">
    <source>
        <dbReference type="EMBL" id="VDC17916.1"/>
    </source>
</evidence>
<proteinExistence type="predicted"/>
<sequence length="49" mass="5676">MKKLSELFLAVSGQRAGRRVARKPFNGARLEQQRDDVFVMMHQQMSGLR</sequence>
<name>A0A3P5W3U5_9MICC</name>
<gene>
    <name evidence="1" type="ORF">PSET11_00024</name>
</gene>
<dbReference type="Proteomes" id="UP000280861">
    <property type="component" value="Unassembled WGS sequence"/>
</dbReference>
<dbReference type="AlphaFoldDB" id="A0A3P5W3U5"/>
<evidence type="ECO:0000313" key="2">
    <source>
        <dbReference type="Proteomes" id="UP000280861"/>
    </source>
</evidence>
<dbReference type="OrthoDB" id="4955146at2"/>
<reference evidence="1 2" key="1">
    <citation type="submission" date="2018-11" db="EMBL/GenBank/DDBJ databases">
        <authorList>
            <person name="Criscuolo A."/>
        </authorList>
    </citation>
    <scope>NUCLEOTIDE SEQUENCE [LARGE SCALE GENOMIC DNA]</scope>
    <source>
        <strain evidence="1">AT11b</strain>
    </source>
</reference>
<dbReference type="EMBL" id="UXAU01000008">
    <property type="protein sequence ID" value="VDC17916.1"/>
    <property type="molecule type" value="Genomic_DNA"/>
</dbReference>
<accession>A0A3P5W3U5</accession>
<dbReference type="RefSeq" id="WP_160118932.1">
    <property type="nucleotide sequence ID" value="NZ_JBHTMI010000040.1"/>
</dbReference>